<evidence type="ECO:0000313" key="3">
    <source>
        <dbReference type="Proteomes" id="UP000230154"/>
    </source>
</evidence>
<sequence>MNEHAPKISEPPQEKLTEAELELRRNIALACAGSHEVEYIPSKAELDDITASIQGIVFDPASARETMDRLTTKYPHYAPYFENKLEYIQTRLHAGKQPQAKAEGPRPDLKIVSDSI</sequence>
<proteinExistence type="predicted"/>
<accession>A0A2H0TQW6</accession>
<evidence type="ECO:0000313" key="2">
    <source>
        <dbReference type="EMBL" id="PIR74529.1"/>
    </source>
</evidence>
<dbReference type="EMBL" id="PFCB01000018">
    <property type="protein sequence ID" value="PIR74529.1"/>
    <property type="molecule type" value="Genomic_DNA"/>
</dbReference>
<gene>
    <name evidence="2" type="ORF">COU35_02070</name>
</gene>
<dbReference type="Proteomes" id="UP000230154">
    <property type="component" value="Unassembled WGS sequence"/>
</dbReference>
<organism evidence="2 3">
    <name type="scientific">Candidatus Magasanikbacteria bacterium CG10_big_fil_rev_8_21_14_0_10_47_10</name>
    <dbReference type="NCBI Taxonomy" id="1974652"/>
    <lineage>
        <taxon>Bacteria</taxon>
        <taxon>Candidatus Magasanikiibacteriota</taxon>
    </lineage>
</organism>
<feature type="compositionally biased region" description="Basic and acidic residues" evidence="1">
    <location>
        <begin position="103"/>
        <end position="116"/>
    </location>
</feature>
<name>A0A2H0TQW6_9BACT</name>
<dbReference type="AlphaFoldDB" id="A0A2H0TQW6"/>
<protein>
    <submittedName>
        <fullName evidence="2">Uncharacterized protein</fullName>
    </submittedName>
</protein>
<evidence type="ECO:0000256" key="1">
    <source>
        <dbReference type="SAM" id="MobiDB-lite"/>
    </source>
</evidence>
<comment type="caution">
    <text evidence="2">The sequence shown here is derived from an EMBL/GenBank/DDBJ whole genome shotgun (WGS) entry which is preliminary data.</text>
</comment>
<reference evidence="3" key="1">
    <citation type="submission" date="2017-09" db="EMBL/GenBank/DDBJ databases">
        <title>Depth-based differentiation of microbial function through sediment-hosted aquifers and enrichment of novel symbionts in the deep terrestrial subsurface.</title>
        <authorList>
            <person name="Probst A.J."/>
            <person name="Ladd B."/>
            <person name="Jarett J.K."/>
            <person name="Geller-Mcgrath D.E."/>
            <person name="Sieber C.M.K."/>
            <person name="Emerson J.B."/>
            <person name="Anantharaman K."/>
            <person name="Thomas B.C."/>
            <person name="Malmstrom R."/>
            <person name="Stieglmeier M."/>
            <person name="Klingl A."/>
            <person name="Woyke T."/>
            <person name="Ryan C.M."/>
            <person name="Banfield J.F."/>
        </authorList>
    </citation>
    <scope>NUCLEOTIDE SEQUENCE [LARGE SCALE GENOMIC DNA]</scope>
</reference>
<feature type="region of interest" description="Disordered" evidence="1">
    <location>
        <begin position="94"/>
        <end position="116"/>
    </location>
</feature>